<feature type="transmembrane region" description="Helical" evidence="2">
    <location>
        <begin position="122"/>
        <end position="145"/>
    </location>
</feature>
<feature type="region of interest" description="Disordered" evidence="1">
    <location>
        <begin position="72"/>
        <end position="120"/>
    </location>
</feature>
<comment type="caution">
    <text evidence="4">The sequence shown here is derived from an EMBL/GenBank/DDBJ whole genome shotgun (WGS) entry which is preliminary data.</text>
</comment>
<evidence type="ECO:0000259" key="3">
    <source>
        <dbReference type="Pfam" id="PF08044"/>
    </source>
</evidence>
<feature type="compositionally biased region" description="Polar residues" evidence="1">
    <location>
        <begin position="150"/>
        <end position="178"/>
    </location>
</feature>
<dbReference type="Proteomes" id="UP001178281">
    <property type="component" value="Unassembled WGS sequence"/>
</dbReference>
<organism evidence="4 5">
    <name type="scientific">Tsukamurella strandjordii</name>
    <dbReference type="NCBI Taxonomy" id="147577"/>
    <lineage>
        <taxon>Bacteria</taxon>
        <taxon>Bacillati</taxon>
        <taxon>Actinomycetota</taxon>
        <taxon>Actinomycetes</taxon>
        <taxon>Mycobacteriales</taxon>
        <taxon>Tsukamurellaceae</taxon>
        <taxon>Tsukamurella</taxon>
    </lineage>
</organism>
<dbReference type="EMBL" id="JAUTIX010000002">
    <property type="protein sequence ID" value="MDP0397847.1"/>
    <property type="molecule type" value="Genomic_DNA"/>
</dbReference>
<feature type="region of interest" description="Disordered" evidence="1">
    <location>
        <begin position="1"/>
        <end position="24"/>
    </location>
</feature>
<protein>
    <submittedName>
        <fullName evidence="4">DUF1707 domain-containing protein</fullName>
    </submittedName>
</protein>
<accession>A0AA90N8S4</accession>
<feature type="region of interest" description="Disordered" evidence="1">
    <location>
        <begin position="150"/>
        <end position="185"/>
    </location>
</feature>
<dbReference type="PANTHER" id="PTHR40763:SF4">
    <property type="entry name" value="DUF1707 DOMAIN-CONTAINING PROTEIN"/>
    <property type="match status" value="1"/>
</dbReference>
<keyword evidence="2" id="KW-0812">Transmembrane</keyword>
<evidence type="ECO:0000256" key="2">
    <source>
        <dbReference type="SAM" id="Phobius"/>
    </source>
</evidence>
<keyword evidence="2" id="KW-1133">Transmembrane helix</keyword>
<feature type="compositionally biased region" description="Basic and acidic residues" evidence="1">
    <location>
        <begin position="7"/>
        <end position="24"/>
    </location>
</feature>
<reference evidence="4" key="1">
    <citation type="submission" date="2023-08" db="EMBL/GenBank/DDBJ databases">
        <title>The draft genome of Tsukamurella strandjordii strain 050030.</title>
        <authorList>
            <person name="Zhao F."/>
            <person name="Feng Y."/>
            <person name="Zong Z."/>
        </authorList>
    </citation>
    <scope>NUCLEOTIDE SEQUENCE</scope>
    <source>
        <strain evidence="4">050030</strain>
    </source>
</reference>
<name>A0AA90N8S4_9ACTN</name>
<dbReference type="PANTHER" id="PTHR40763">
    <property type="entry name" value="MEMBRANE PROTEIN-RELATED"/>
    <property type="match status" value="1"/>
</dbReference>
<dbReference type="InterPro" id="IPR012551">
    <property type="entry name" value="DUF1707_SHOCT-like"/>
</dbReference>
<evidence type="ECO:0000256" key="1">
    <source>
        <dbReference type="SAM" id="MobiDB-lite"/>
    </source>
</evidence>
<evidence type="ECO:0000313" key="5">
    <source>
        <dbReference type="Proteomes" id="UP001178281"/>
    </source>
</evidence>
<dbReference type="AlphaFoldDB" id="A0AA90N8S4"/>
<keyword evidence="5" id="KW-1185">Reference proteome</keyword>
<proteinExistence type="predicted"/>
<keyword evidence="2" id="KW-0472">Membrane</keyword>
<dbReference type="Pfam" id="PF08044">
    <property type="entry name" value="DUF1707"/>
    <property type="match status" value="1"/>
</dbReference>
<dbReference type="RefSeq" id="WP_305110894.1">
    <property type="nucleotide sequence ID" value="NZ_JAUTIX010000002.1"/>
</dbReference>
<feature type="compositionally biased region" description="Pro residues" evidence="1">
    <location>
        <begin position="76"/>
        <end position="110"/>
    </location>
</feature>
<feature type="domain" description="DUF1707" evidence="3">
    <location>
        <begin position="18"/>
        <end position="69"/>
    </location>
</feature>
<gene>
    <name evidence="4" type="ORF">Q7X28_07895</name>
</gene>
<sequence>MSENFDSNEREFDGAGKRARDADREEVMGLLDSALSDGQLDGAEHRDRVATALRASTLGELTGLVDDLQVAAPSFLRPPPPPPPAPVLAKPSPPGPPRPAVRPSAPPAHPTQPAEDSSSTDAVIRTVLTAIGFIAVAVVVIGLIANANNDSGTPRGSVQWSRSCDSQGMNCRDQNGNPTPDMPRDRTAIDGPAIVGNPMASTNVRKVYESVVSALGARSIESVKVSPSESLAAVVLGDDSTKVQIWRLSSGKWHSTTGEDTAVTQTFAPDTMNLDRITATIADAPGITRAAREPDSVNFTVGSVRIDYTGPAGTSSTLILAPDGTVVP</sequence>
<evidence type="ECO:0000313" key="4">
    <source>
        <dbReference type="EMBL" id="MDP0397847.1"/>
    </source>
</evidence>